<dbReference type="EMBL" id="JACASI010000025">
    <property type="protein sequence ID" value="MCQ3829478.1"/>
    <property type="molecule type" value="Genomic_DNA"/>
</dbReference>
<gene>
    <name evidence="3" type="ORF">HXX02_08460</name>
</gene>
<keyword evidence="1" id="KW-0802">TPR repeat</keyword>
<organism evidence="3 4">
    <name type="scientific">Microbulbifer elongatus</name>
    <dbReference type="NCBI Taxonomy" id="86173"/>
    <lineage>
        <taxon>Bacteria</taxon>
        <taxon>Pseudomonadati</taxon>
        <taxon>Pseudomonadota</taxon>
        <taxon>Gammaproteobacteria</taxon>
        <taxon>Cellvibrionales</taxon>
        <taxon>Microbulbiferaceae</taxon>
        <taxon>Microbulbifer</taxon>
    </lineage>
</organism>
<dbReference type="PROSITE" id="PS50005">
    <property type="entry name" value="TPR"/>
    <property type="match status" value="1"/>
</dbReference>
<dbReference type="Gene3D" id="1.25.40.10">
    <property type="entry name" value="Tetratricopeptide repeat domain"/>
    <property type="match status" value="1"/>
</dbReference>
<evidence type="ECO:0000256" key="1">
    <source>
        <dbReference type="PROSITE-ProRule" id="PRU00339"/>
    </source>
</evidence>
<evidence type="ECO:0000313" key="3">
    <source>
        <dbReference type="EMBL" id="MCQ3829478.1"/>
    </source>
</evidence>
<evidence type="ECO:0000256" key="2">
    <source>
        <dbReference type="SAM" id="MobiDB-lite"/>
    </source>
</evidence>
<keyword evidence="4" id="KW-1185">Reference proteome</keyword>
<name>A0ABT1P037_9GAMM</name>
<feature type="region of interest" description="Disordered" evidence="2">
    <location>
        <begin position="237"/>
        <end position="257"/>
    </location>
</feature>
<dbReference type="Pfam" id="PF13414">
    <property type="entry name" value="TPR_11"/>
    <property type="match status" value="1"/>
</dbReference>
<evidence type="ECO:0000313" key="4">
    <source>
        <dbReference type="Proteomes" id="UP001205566"/>
    </source>
</evidence>
<comment type="caution">
    <text evidence="3">The sequence shown here is derived from an EMBL/GenBank/DDBJ whole genome shotgun (WGS) entry which is preliminary data.</text>
</comment>
<proteinExistence type="predicted"/>
<dbReference type="InterPro" id="IPR019734">
    <property type="entry name" value="TPR_rpt"/>
</dbReference>
<accession>A0ABT1P037</accession>
<dbReference type="SUPFAM" id="SSF48452">
    <property type="entry name" value="TPR-like"/>
    <property type="match status" value="1"/>
</dbReference>
<dbReference type="InterPro" id="IPR011990">
    <property type="entry name" value="TPR-like_helical_dom_sf"/>
</dbReference>
<dbReference type="RefSeq" id="WP_255874317.1">
    <property type="nucleotide sequence ID" value="NZ_JACASI010000025.1"/>
</dbReference>
<feature type="repeat" description="TPR" evidence="1">
    <location>
        <begin position="308"/>
        <end position="341"/>
    </location>
</feature>
<protein>
    <submittedName>
        <fullName evidence="3">Tetratricopeptide repeat protein</fullName>
    </submittedName>
</protein>
<dbReference type="Proteomes" id="UP001205566">
    <property type="component" value="Unassembled WGS sequence"/>
</dbReference>
<reference evidence="3" key="1">
    <citation type="thesis" date="2020" institute="Technische Universitat Dresden" country="Dresden, Germany">
        <title>The Agarolytic System of Microbulbifer elongatus PORT2, Isolated from Batu Karas, Pangandaran West Java Indonesia.</title>
        <authorList>
            <person name="Anggraeni S.R."/>
        </authorList>
    </citation>
    <scope>NUCLEOTIDE SEQUENCE</scope>
    <source>
        <strain evidence="3">PORT2</strain>
    </source>
</reference>
<sequence>MPDRRHTPAWYLTGLLLLALLPGCSLLPVAAPSLPGFSHQQVAQVRQQSAALKQLQKQPHPSPAQQQQTTRLDEALKAFARDAVHTATELEAQNDWHSASELLNGALDLLPDSPTLNSALQQLQTRRHLHEDRVRMELAIHRGEQLLKDAQAYQRLEQLQGPGVMNWLELKNFHRKRNASAKSLLEYAQRALQREQRTDDQLARRALSVAQGLLGSDLQLAENTALRDAIQRDLNSVEKRLRPAQPRRAKPPRKKMDPLPIAELQQALASGDLIRAQQHLNQFQKKAPRHPQLTPLQAQFNAQKSARVASALKTGNELYSQGEIEQALAVWRKAQTLVPENVELQANIARAEKLLENLRALSAPFGHKR</sequence>